<evidence type="ECO:0008006" key="3">
    <source>
        <dbReference type="Google" id="ProtNLM"/>
    </source>
</evidence>
<proteinExistence type="predicted"/>
<protein>
    <recommendedName>
        <fullName evidence="3">Dolichyl-diphosphooligosaccharide--protein glycosyltransferase subunit KCP2</fullName>
    </recommendedName>
</protein>
<reference evidence="1 2" key="1">
    <citation type="submission" date="2024-05" db="EMBL/GenBank/DDBJ databases">
        <title>Genome sequencing and assembly of Indian major carp, Cirrhinus mrigala (Hamilton, 1822).</title>
        <authorList>
            <person name="Mohindra V."/>
            <person name="Chowdhury L.M."/>
            <person name="Lal K."/>
            <person name="Jena J.K."/>
        </authorList>
    </citation>
    <scope>NUCLEOTIDE SEQUENCE [LARGE SCALE GENOMIC DNA]</scope>
    <source>
        <strain evidence="1">CM1030</strain>
        <tissue evidence="1">Blood</tissue>
    </source>
</reference>
<dbReference type="SUPFAM" id="SSF48317">
    <property type="entry name" value="Acid phosphatase/Vanadium-dependent haloperoxidase"/>
    <property type="match status" value="1"/>
</dbReference>
<evidence type="ECO:0000313" key="2">
    <source>
        <dbReference type="Proteomes" id="UP001529510"/>
    </source>
</evidence>
<keyword evidence="2" id="KW-1185">Reference proteome</keyword>
<feature type="non-terminal residue" evidence="1">
    <location>
        <position position="58"/>
    </location>
</feature>
<gene>
    <name evidence="1" type="ORF">M9458_023813</name>
</gene>
<sequence length="58" mass="6243">MYFNSTISDSTKLLKPVLVFAFAIAAALTGLTQITQYRSHPIDVYVGFCIGAGIAAYL</sequence>
<dbReference type="PANTHER" id="PTHR10165">
    <property type="entry name" value="LIPID PHOSPHATE PHOSPHATASE"/>
    <property type="match status" value="1"/>
</dbReference>
<dbReference type="InterPro" id="IPR036938">
    <property type="entry name" value="PAP2/HPO_sf"/>
</dbReference>
<comment type="caution">
    <text evidence="1">The sequence shown here is derived from an EMBL/GenBank/DDBJ whole genome shotgun (WGS) entry which is preliminary data.</text>
</comment>
<evidence type="ECO:0000313" key="1">
    <source>
        <dbReference type="EMBL" id="KAL0181407.1"/>
    </source>
</evidence>
<dbReference type="EMBL" id="JAMKFB020000011">
    <property type="protein sequence ID" value="KAL0181407.1"/>
    <property type="molecule type" value="Genomic_DNA"/>
</dbReference>
<dbReference type="Gene3D" id="1.20.144.10">
    <property type="entry name" value="Phosphatidic acid phosphatase type 2/haloperoxidase"/>
    <property type="match status" value="1"/>
</dbReference>
<accession>A0ABD0Q632</accession>
<dbReference type="AlphaFoldDB" id="A0ABD0Q632"/>
<name>A0ABD0Q632_CIRMR</name>
<dbReference type="PANTHER" id="PTHR10165:SF14">
    <property type="entry name" value="PHOSPHOLIPID PHOSPHATASE-RELATED PROTEIN TYPE 3"/>
    <property type="match status" value="1"/>
</dbReference>
<dbReference type="Proteomes" id="UP001529510">
    <property type="component" value="Unassembled WGS sequence"/>
</dbReference>
<organism evidence="1 2">
    <name type="scientific">Cirrhinus mrigala</name>
    <name type="common">Mrigala</name>
    <dbReference type="NCBI Taxonomy" id="683832"/>
    <lineage>
        <taxon>Eukaryota</taxon>
        <taxon>Metazoa</taxon>
        <taxon>Chordata</taxon>
        <taxon>Craniata</taxon>
        <taxon>Vertebrata</taxon>
        <taxon>Euteleostomi</taxon>
        <taxon>Actinopterygii</taxon>
        <taxon>Neopterygii</taxon>
        <taxon>Teleostei</taxon>
        <taxon>Ostariophysi</taxon>
        <taxon>Cypriniformes</taxon>
        <taxon>Cyprinidae</taxon>
        <taxon>Labeoninae</taxon>
        <taxon>Labeonini</taxon>
        <taxon>Cirrhinus</taxon>
    </lineage>
</organism>
<dbReference type="InterPro" id="IPR043216">
    <property type="entry name" value="PAP-like"/>
</dbReference>